<feature type="compositionally biased region" description="Basic residues" evidence="1">
    <location>
        <begin position="141"/>
        <end position="160"/>
    </location>
</feature>
<sequence>MGGKGKKRRERNYVAAHGGTSRLPPPPNPSSINALPSKLRKIMSFTSSMNKGSGTESDNTQRKRKRDDVNENKAHSEARSESKSSVIKSDRDKALAMPQVADISKQSGSGNANKNKKKKRKKKQVNDLRFEAEMEKLGVVSKRRQRKKEYLKAKKKKHKKGSLDHPLDLPKRDEIKFGEVVQAPPKLAVIPKAFRQPMDASRERLRLQAIEAYRNRKGWTNRPGIHVPPVSPSSDL</sequence>
<dbReference type="AlphaFoldDB" id="A0A7C8ZQ95"/>
<reference evidence="2" key="1">
    <citation type="journal article" date="2013" name="J. Plant Res.">
        <title>Effect of fungi and light on seed germination of three Opuntia species from semiarid lands of central Mexico.</title>
        <authorList>
            <person name="Delgado-Sanchez P."/>
            <person name="Jimenez-Bremont J.F."/>
            <person name="Guerrero-Gonzalez Mde L."/>
            <person name="Flores J."/>
        </authorList>
    </citation>
    <scope>NUCLEOTIDE SEQUENCE</scope>
    <source>
        <tissue evidence="2">Cladode</tissue>
    </source>
</reference>
<accession>A0A7C8ZQ95</accession>
<dbReference type="PANTHER" id="PTHR37218:SF2">
    <property type="entry name" value="COILED-COIL PROTEIN"/>
    <property type="match status" value="1"/>
</dbReference>
<proteinExistence type="predicted"/>
<dbReference type="EMBL" id="GISG01149751">
    <property type="protein sequence ID" value="MBA4647255.1"/>
    <property type="molecule type" value="Transcribed_RNA"/>
</dbReference>
<organism evidence="2">
    <name type="scientific">Opuntia streptacantha</name>
    <name type="common">Prickly pear cactus</name>
    <name type="synonym">Opuntia cardona</name>
    <dbReference type="NCBI Taxonomy" id="393608"/>
    <lineage>
        <taxon>Eukaryota</taxon>
        <taxon>Viridiplantae</taxon>
        <taxon>Streptophyta</taxon>
        <taxon>Embryophyta</taxon>
        <taxon>Tracheophyta</taxon>
        <taxon>Spermatophyta</taxon>
        <taxon>Magnoliopsida</taxon>
        <taxon>eudicotyledons</taxon>
        <taxon>Gunneridae</taxon>
        <taxon>Pentapetalae</taxon>
        <taxon>Caryophyllales</taxon>
        <taxon>Cactineae</taxon>
        <taxon>Cactaceae</taxon>
        <taxon>Opuntioideae</taxon>
        <taxon>Opuntia</taxon>
    </lineage>
</organism>
<reference evidence="2" key="2">
    <citation type="submission" date="2020-07" db="EMBL/GenBank/DDBJ databases">
        <authorList>
            <person name="Vera ALvarez R."/>
            <person name="Arias-Moreno D.M."/>
            <person name="Jimenez-Jacinto V."/>
            <person name="Jimenez-Bremont J.F."/>
            <person name="Swaminathan K."/>
            <person name="Moose S.P."/>
            <person name="Guerrero-Gonzalez M.L."/>
            <person name="Marino-Ramirez L."/>
            <person name="Landsman D."/>
            <person name="Rodriguez-Kessler M."/>
            <person name="Delgado-Sanchez P."/>
        </authorList>
    </citation>
    <scope>NUCLEOTIDE SEQUENCE</scope>
    <source>
        <tissue evidence="2">Cladode</tissue>
    </source>
</reference>
<feature type="compositionally biased region" description="Basic and acidic residues" evidence="1">
    <location>
        <begin position="66"/>
        <end position="94"/>
    </location>
</feature>
<protein>
    <submittedName>
        <fullName evidence="2">Uncharacterized protein</fullName>
    </submittedName>
</protein>
<feature type="compositionally biased region" description="Basic residues" evidence="1">
    <location>
        <begin position="1"/>
        <end position="10"/>
    </location>
</feature>
<feature type="compositionally biased region" description="Basic and acidic residues" evidence="1">
    <location>
        <begin position="124"/>
        <end position="136"/>
    </location>
</feature>
<feature type="compositionally biased region" description="Basic residues" evidence="1">
    <location>
        <begin position="114"/>
        <end position="123"/>
    </location>
</feature>
<evidence type="ECO:0000256" key="1">
    <source>
        <dbReference type="SAM" id="MobiDB-lite"/>
    </source>
</evidence>
<dbReference type="PANTHER" id="PTHR37218">
    <property type="entry name" value="COILED-COIL PROTEIN"/>
    <property type="match status" value="1"/>
</dbReference>
<feature type="region of interest" description="Disordered" evidence="1">
    <location>
        <begin position="1"/>
        <end position="170"/>
    </location>
</feature>
<feature type="compositionally biased region" description="Polar residues" evidence="1">
    <location>
        <begin position="44"/>
        <end position="58"/>
    </location>
</feature>
<name>A0A7C8ZQ95_OPUST</name>
<feature type="compositionally biased region" description="Basic and acidic residues" evidence="1">
    <location>
        <begin position="161"/>
        <end position="170"/>
    </location>
</feature>
<evidence type="ECO:0000313" key="2">
    <source>
        <dbReference type="EMBL" id="MBA4647255.1"/>
    </source>
</evidence>